<keyword evidence="2" id="KW-1185">Reference proteome</keyword>
<organism evidence="1 2">
    <name type="scientific">Choristoneura fumiferana</name>
    <name type="common">Spruce budworm moth</name>
    <name type="synonym">Archips fumiferana</name>
    <dbReference type="NCBI Taxonomy" id="7141"/>
    <lineage>
        <taxon>Eukaryota</taxon>
        <taxon>Metazoa</taxon>
        <taxon>Ecdysozoa</taxon>
        <taxon>Arthropoda</taxon>
        <taxon>Hexapoda</taxon>
        <taxon>Insecta</taxon>
        <taxon>Pterygota</taxon>
        <taxon>Neoptera</taxon>
        <taxon>Endopterygota</taxon>
        <taxon>Lepidoptera</taxon>
        <taxon>Glossata</taxon>
        <taxon>Ditrysia</taxon>
        <taxon>Tortricoidea</taxon>
        <taxon>Tortricidae</taxon>
        <taxon>Tortricinae</taxon>
        <taxon>Choristoneura</taxon>
    </lineage>
</organism>
<proteinExistence type="predicted"/>
<sequence length="183" mass="19788">MFQSVLICSSLMVAVIGFSVVGPEISECINNAGPLPLAARVTGCTGTPCVLPQLEDVPIDIIFRAVHTTVSMSTTATAFFSFGTMQLPIPFELSEKSVTCNYLINSTCPVKTGSILLYTLDFFVDPVFPIGSGTTIEFTVWGDHQDAMMCFRVPLTVQSPLPLIMQRKSSKVKLSSNNRTNGI</sequence>
<dbReference type="Proteomes" id="UP001064048">
    <property type="component" value="Chromosome 10"/>
</dbReference>
<protein>
    <submittedName>
        <fullName evidence="1">Uncharacterized protein</fullName>
    </submittedName>
</protein>
<gene>
    <name evidence="1" type="ORF">MSG28_006257</name>
</gene>
<evidence type="ECO:0000313" key="1">
    <source>
        <dbReference type="EMBL" id="KAI8422417.1"/>
    </source>
</evidence>
<accession>A0ACC0JE88</accession>
<reference evidence="1 2" key="1">
    <citation type="journal article" date="2022" name="Genome Biol. Evol.">
        <title>The Spruce Budworm Genome: Reconstructing the Evolutionary History of Antifreeze Proteins.</title>
        <authorList>
            <person name="Beliveau C."/>
            <person name="Gagne P."/>
            <person name="Picq S."/>
            <person name="Vernygora O."/>
            <person name="Keeling C.I."/>
            <person name="Pinkney K."/>
            <person name="Doucet D."/>
            <person name="Wen F."/>
            <person name="Johnston J.S."/>
            <person name="Maaroufi H."/>
            <person name="Boyle B."/>
            <person name="Laroche J."/>
            <person name="Dewar K."/>
            <person name="Juretic N."/>
            <person name="Blackburn G."/>
            <person name="Nisole A."/>
            <person name="Brunet B."/>
            <person name="Brandao M."/>
            <person name="Lumley L."/>
            <person name="Duan J."/>
            <person name="Quan G."/>
            <person name="Lucarotti C.J."/>
            <person name="Roe A.D."/>
            <person name="Sperling F.A.H."/>
            <person name="Levesque R.C."/>
            <person name="Cusson M."/>
        </authorList>
    </citation>
    <scope>NUCLEOTIDE SEQUENCE [LARGE SCALE GENOMIC DNA]</scope>
    <source>
        <strain evidence="1">Glfc:IPQL:Cfum</strain>
    </source>
</reference>
<evidence type="ECO:0000313" key="2">
    <source>
        <dbReference type="Proteomes" id="UP001064048"/>
    </source>
</evidence>
<comment type="caution">
    <text evidence="1">The sequence shown here is derived from an EMBL/GenBank/DDBJ whole genome shotgun (WGS) entry which is preliminary data.</text>
</comment>
<name>A0ACC0JE88_CHOFU</name>
<dbReference type="EMBL" id="CM046110">
    <property type="protein sequence ID" value="KAI8422417.1"/>
    <property type="molecule type" value="Genomic_DNA"/>
</dbReference>